<dbReference type="InterPro" id="IPR005121">
    <property type="entry name" value="Fdx_antiC-bd"/>
</dbReference>
<evidence type="ECO:0000313" key="3">
    <source>
        <dbReference type="Proteomes" id="UP000275408"/>
    </source>
</evidence>
<name>A0A3M6UI79_POCDA</name>
<dbReference type="GO" id="GO:0070042">
    <property type="term" value="F:rRNA (uridine-N3-)-methyltransferase activity"/>
    <property type="evidence" value="ECO:0007669"/>
    <property type="project" value="InterPro"/>
</dbReference>
<accession>A0A3M6UI79</accession>
<dbReference type="Proteomes" id="UP000275408">
    <property type="component" value="Unassembled WGS sequence"/>
</dbReference>
<dbReference type="SMART" id="SM00896">
    <property type="entry name" value="FDX-ACB"/>
    <property type="match status" value="1"/>
</dbReference>
<dbReference type="SUPFAM" id="SSF53335">
    <property type="entry name" value="S-adenosyl-L-methionine-dependent methyltransferases"/>
    <property type="match status" value="1"/>
</dbReference>
<sequence length="640" mass="71877">MALLDPKSYSNNVLVVGDGNFSFTVCLASALSKTSVKIVATSLDSRAALASNDFALGNIAKLSSFENVEILHEVDATDLCQKFGSRTFDRVIFNFPHTGGKSNIAKSRDLLERFFASAAHHVERFKGDICVSLCQGQGGTPLDNPRRELGNSWQVVYRAAKAGLILNDVYPFKSEDYTSYRSAGFRGQLGKGFHTVNGLTHVFVHGVPLEPIPDLESFISNYSSIVDSLYSVGGLIGVPNNPVGNLVKKLESFFGNYNICDLTDESWQDCCQSEYVSDLTEEAKKLNVREEATGLTLEYSKISFATRVVEKLQKNCHSFILSGTEIDFFLPPSSRTHPVSHKLVAVQTFTELITPLKLQSVVNSVLETFVEDICSHIKDLRRESSCQGVSQTNPLSTSSSVESETTQLKNGVQTRFLDVRCAGAASIGCHCRNQDGRKKCIFCRMEKHYLGHDISPQVCINDLIQPSPKTTLYHKDMLLVSCGILDISKFPKVCCGWLMEVNIDSLALALCNIPDIRLLWSNDPRIQEQFSSQEVDEFPNLGKEFVPISLFPPTYIHDISFWITEQMTEQQFFQDIYEVTQGSVCDVWFVERYHDTEQDKVSYNYRMMYSSCDRPLSHIETVKMQNLLRRRLLNCDFPLK</sequence>
<dbReference type="Pfam" id="PF10354">
    <property type="entry name" value="BMT5-like"/>
    <property type="match status" value="1"/>
</dbReference>
<evidence type="ECO:0000259" key="1">
    <source>
        <dbReference type="SMART" id="SM00896"/>
    </source>
</evidence>
<dbReference type="OMA" id="IRFGVDC"/>
<dbReference type="EMBL" id="RCHS01001465">
    <property type="protein sequence ID" value="RMX53362.1"/>
    <property type="molecule type" value="Genomic_DNA"/>
</dbReference>
<dbReference type="InterPro" id="IPR019446">
    <property type="entry name" value="BMT5-like"/>
</dbReference>
<dbReference type="SUPFAM" id="SSF54991">
    <property type="entry name" value="Anticodon-binding domain of PheRS"/>
    <property type="match status" value="1"/>
</dbReference>
<dbReference type="GO" id="GO:0005737">
    <property type="term" value="C:cytoplasm"/>
    <property type="evidence" value="ECO:0007669"/>
    <property type="project" value="TreeGrafter"/>
</dbReference>
<comment type="caution">
    <text evidence="2">The sequence shown here is derived from an EMBL/GenBank/DDBJ whole genome shotgun (WGS) entry which is preliminary data.</text>
</comment>
<dbReference type="AlphaFoldDB" id="A0A3M6UI79"/>
<dbReference type="InterPro" id="IPR045864">
    <property type="entry name" value="aa-tRNA-synth_II/BPL/LPL"/>
</dbReference>
<dbReference type="OrthoDB" id="273345at2759"/>
<dbReference type="STRING" id="46731.A0A3M6UI79"/>
<dbReference type="Gene3D" id="3.30.70.380">
    <property type="entry name" value="Ferrodoxin-fold anticodon-binding domain"/>
    <property type="match status" value="1"/>
</dbReference>
<organism evidence="2 3">
    <name type="scientific">Pocillopora damicornis</name>
    <name type="common">Cauliflower coral</name>
    <name type="synonym">Millepora damicornis</name>
    <dbReference type="NCBI Taxonomy" id="46731"/>
    <lineage>
        <taxon>Eukaryota</taxon>
        <taxon>Metazoa</taxon>
        <taxon>Cnidaria</taxon>
        <taxon>Anthozoa</taxon>
        <taxon>Hexacorallia</taxon>
        <taxon>Scleractinia</taxon>
        <taxon>Astrocoeniina</taxon>
        <taxon>Pocilloporidae</taxon>
        <taxon>Pocillopora</taxon>
    </lineage>
</organism>
<gene>
    <name evidence="2" type="ORF">pdam_00018692</name>
</gene>
<feature type="domain" description="FDX-ACB" evidence="1">
    <location>
        <begin position="549"/>
        <end position="640"/>
    </location>
</feature>
<dbReference type="Gene3D" id="3.30.930.10">
    <property type="entry name" value="Bira Bifunctional Protein, Domain 2"/>
    <property type="match status" value="1"/>
</dbReference>
<reference evidence="2 3" key="1">
    <citation type="journal article" date="2018" name="Sci. Rep.">
        <title>Comparative analysis of the Pocillopora damicornis genome highlights role of immune system in coral evolution.</title>
        <authorList>
            <person name="Cunning R."/>
            <person name="Bay R.A."/>
            <person name="Gillette P."/>
            <person name="Baker A.C."/>
            <person name="Traylor-Knowles N."/>
        </authorList>
    </citation>
    <scope>NUCLEOTIDE SEQUENCE [LARGE SCALE GENOMIC DNA]</scope>
    <source>
        <strain evidence="2">RSMAS</strain>
        <tissue evidence="2">Whole animal</tissue>
    </source>
</reference>
<dbReference type="InterPro" id="IPR029063">
    <property type="entry name" value="SAM-dependent_MTases_sf"/>
</dbReference>
<protein>
    <recommendedName>
        <fullName evidence="1">FDX-ACB domain-containing protein</fullName>
    </recommendedName>
</protein>
<keyword evidence="3" id="KW-1185">Reference proteome</keyword>
<evidence type="ECO:0000313" key="2">
    <source>
        <dbReference type="EMBL" id="RMX53362.1"/>
    </source>
</evidence>
<dbReference type="GO" id="GO:0070475">
    <property type="term" value="P:rRNA base methylation"/>
    <property type="evidence" value="ECO:0007669"/>
    <property type="project" value="InterPro"/>
</dbReference>
<dbReference type="PANTHER" id="PTHR11538">
    <property type="entry name" value="PHENYLALANYL-TRNA SYNTHETASE"/>
    <property type="match status" value="1"/>
</dbReference>
<dbReference type="PANTHER" id="PTHR11538:SF26">
    <property type="entry name" value="FERREDOXIN-FOLD ANTICODON-BINDING DOMAIN-CONTAINING PROTEIN 1"/>
    <property type="match status" value="1"/>
</dbReference>
<dbReference type="InterPro" id="IPR036690">
    <property type="entry name" value="Fdx_antiC-bd_sf"/>
</dbReference>
<proteinExistence type="predicted"/>